<name>K2FZC7_9BACT</name>
<feature type="transmembrane region" description="Helical" evidence="1">
    <location>
        <begin position="36"/>
        <end position="55"/>
    </location>
</feature>
<evidence type="ECO:0008006" key="3">
    <source>
        <dbReference type="Google" id="ProtNLM"/>
    </source>
</evidence>
<organism evidence="2">
    <name type="scientific">uncultured bacterium</name>
    <name type="common">gcode 4</name>
    <dbReference type="NCBI Taxonomy" id="1234023"/>
    <lineage>
        <taxon>Bacteria</taxon>
        <taxon>environmental samples</taxon>
    </lineage>
</organism>
<reference evidence="2" key="1">
    <citation type="journal article" date="2012" name="Science">
        <title>Fermentation, hydrogen, and sulfur metabolism in multiple uncultivated bacterial phyla.</title>
        <authorList>
            <person name="Wrighton K.C."/>
            <person name="Thomas B.C."/>
            <person name="Sharon I."/>
            <person name="Miller C.S."/>
            <person name="Castelle C.J."/>
            <person name="VerBerkmoes N.C."/>
            <person name="Wilkins M.J."/>
            <person name="Hettich R.L."/>
            <person name="Lipton M.S."/>
            <person name="Williams K.H."/>
            <person name="Long P.E."/>
            <person name="Banfield J.F."/>
        </authorList>
    </citation>
    <scope>NUCLEOTIDE SEQUENCE [LARGE SCALE GENOMIC DNA]</scope>
</reference>
<keyword evidence="1" id="KW-0472">Membrane</keyword>
<protein>
    <recommendedName>
        <fullName evidence="3">DUF2784 domain-containing protein</fullName>
    </recommendedName>
</protein>
<dbReference type="AlphaFoldDB" id="K2FZC7"/>
<keyword evidence="1" id="KW-1133">Transmembrane helix</keyword>
<dbReference type="EMBL" id="AMFJ01000500">
    <property type="protein sequence ID" value="EKE27282.1"/>
    <property type="molecule type" value="Genomic_DNA"/>
</dbReference>
<comment type="caution">
    <text evidence="2">The sequence shown here is derived from an EMBL/GenBank/DDBJ whole genome shotgun (WGS) entry which is preliminary data.</text>
</comment>
<gene>
    <name evidence="2" type="ORF">ACD_3C00226G0001</name>
</gene>
<feature type="transmembrane region" description="Helical" evidence="1">
    <location>
        <begin position="12"/>
        <end position="30"/>
    </location>
</feature>
<accession>K2FZC7</accession>
<feature type="transmembrane region" description="Helical" evidence="1">
    <location>
        <begin position="91"/>
        <end position="108"/>
    </location>
</feature>
<sequence length="109" mass="12990">MKKLFYIKLVHTIIWLFYVCIIFYILFAAILDKIDIYLYIAIILVIFEWIILIIFKGKCPLTIIAYRYSKNHEAGFDIFLPKWLAESNKSIFTLIFILGIIIVLYRNFG</sequence>
<proteinExistence type="predicted"/>
<evidence type="ECO:0000313" key="2">
    <source>
        <dbReference type="EMBL" id="EKE27282.1"/>
    </source>
</evidence>
<keyword evidence="1" id="KW-0812">Transmembrane</keyword>
<evidence type="ECO:0000256" key="1">
    <source>
        <dbReference type="SAM" id="Phobius"/>
    </source>
</evidence>